<dbReference type="Pfam" id="PF01724">
    <property type="entry name" value="DUF29"/>
    <property type="match status" value="1"/>
</dbReference>
<gene>
    <name evidence="1" type="ORF">SAMN05660964_03558</name>
</gene>
<evidence type="ECO:0008006" key="3">
    <source>
        <dbReference type="Google" id="ProtNLM"/>
    </source>
</evidence>
<dbReference type="OrthoDB" id="5766125at2"/>
<accession>A0A1H4GM98</accession>
<keyword evidence="2" id="KW-1185">Reference proteome</keyword>
<dbReference type="Gene3D" id="1.20.1220.20">
    <property type="entry name" value="Uncharcterised protein PF01724"/>
    <property type="match status" value="1"/>
</dbReference>
<dbReference type="InterPro" id="IPR002636">
    <property type="entry name" value="DUF29"/>
</dbReference>
<dbReference type="EMBL" id="FNQP01000036">
    <property type="protein sequence ID" value="SEB10451.1"/>
    <property type="molecule type" value="Genomic_DNA"/>
</dbReference>
<dbReference type="Proteomes" id="UP000199397">
    <property type="component" value="Unassembled WGS sequence"/>
</dbReference>
<dbReference type="PANTHER" id="PTHR34235">
    <property type="entry name" value="SLR1203 PROTEIN-RELATED"/>
    <property type="match status" value="1"/>
</dbReference>
<reference evidence="1 2" key="1">
    <citation type="submission" date="2016-10" db="EMBL/GenBank/DDBJ databases">
        <authorList>
            <person name="de Groot N.N."/>
        </authorList>
    </citation>
    <scope>NUCLEOTIDE SEQUENCE [LARGE SCALE GENOMIC DNA]</scope>
    <source>
        <strain evidence="1 2">DSM 21228</strain>
    </source>
</reference>
<evidence type="ECO:0000313" key="2">
    <source>
        <dbReference type="Proteomes" id="UP000199397"/>
    </source>
</evidence>
<dbReference type="AlphaFoldDB" id="A0A1H4GM98"/>
<organism evidence="1 2">
    <name type="scientific">Thiothrix caldifontis</name>
    <dbReference type="NCBI Taxonomy" id="525918"/>
    <lineage>
        <taxon>Bacteria</taxon>
        <taxon>Pseudomonadati</taxon>
        <taxon>Pseudomonadota</taxon>
        <taxon>Gammaproteobacteria</taxon>
        <taxon>Thiotrichales</taxon>
        <taxon>Thiotrichaceae</taxon>
        <taxon>Thiothrix</taxon>
    </lineage>
</organism>
<evidence type="ECO:0000313" key="1">
    <source>
        <dbReference type="EMBL" id="SEB10451.1"/>
    </source>
</evidence>
<sequence>MGAIAYEQDYYGWTQEQSNLMKARKVNEIDWEHLIEEVESMGLRERKELVNRLRVLLMHLLKWQYQPNYAGRSSWERTIKVQRKEIFYLMKDNPSLKPEVPASMERAYNFAIDDAESETGISASHFPQESPWTFEQVMDVNFWPESVE</sequence>
<dbReference type="RefSeq" id="WP_093070812.1">
    <property type="nucleotide sequence ID" value="NZ_FNQP01000036.1"/>
</dbReference>
<name>A0A1H4GM98_9GAMM</name>
<proteinExistence type="predicted"/>
<protein>
    <recommendedName>
        <fullName evidence="3">DUF29 domain-containing protein</fullName>
    </recommendedName>
</protein>
<dbReference type="STRING" id="525918.SAMN05660964_03558"/>